<dbReference type="AlphaFoldDB" id="A0A939PUN4"/>
<evidence type="ECO:0008006" key="4">
    <source>
        <dbReference type="Google" id="ProtNLM"/>
    </source>
</evidence>
<protein>
    <recommendedName>
        <fullName evidence="4">Chitin-binding type-3 domain-containing protein</fullName>
    </recommendedName>
</protein>
<keyword evidence="3" id="KW-1185">Reference proteome</keyword>
<organism evidence="2 3">
    <name type="scientific">Actinomadura barringtoniae</name>
    <dbReference type="NCBI Taxonomy" id="1427535"/>
    <lineage>
        <taxon>Bacteria</taxon>
        <taxon>Bacillati</taxon>
        <taxon>Actinomycetota</taxon>
        <taxon>Actinomycetes</taxon>
        <taxon>Streptosporangiales</taxon>
        <taxon>Thermomonosporaceae</taxon>
        <taxon>Actinomadura</taxon>
    </lineage>
</organism>
<feature type="chain" id="PRO_5038117768" description="Chitin-binding type-3 domain-containing protein" evidence="1">
    <location>
        <begin position="27"/>
        <end position="74"/>
    </location>
</feature>
<name>A0A939PUN4_9ACTN</name>
<evidence type="ECO:0000313" key="3">
    <source>
        <dbReference type="Proteomes" id="UP000669179"/>
    </source>
</evidence>
<gene>
    <name evidence="2" type="ORF">J4573_50270</name>
</gene>
<reference evidence="2" key="1">
    <citation type="submission" date="2021-03" db="EMBL/GenBank/DDBJ databases">
        <authorList>
            <person name="Kanchanasin P."/>
            <person name="Saeng-In P."/>
            <person name="Phongsopitanun W."/>
            <person name="Yuki M."/>
            <person name="Kudo T."/>
            <person name="Ohkuma M."/>
            <person name="Tanasupawat S."/>
        </authorList>
    </citation>
    <scope>NUCLEOTIDE SEQUENCE</scope>
    <source>
        <strain evidence="2">GKU 128</strain>
    </source>
</reference>
<keyword evidence="1" id="KW-0732">Signal</keyword>
<evidence type="ECO:0000313" key="2">
    <source>
        <dbReference type="EMBL" id="MBO2455344.1"/>
    </source>
</evidence>
<comment type="caution">
    <text evidence="2">The sequence shown here is derived from an EMBL/GenBank/DDBJ whole genome shotgun (WGS) entry which is preliminary data.</text>
</comment>
<accession>A0A939PUN4</accession>
<dbReference type="Proteomes" id="UP000669179">
    <property type="component" value="Unassembled WGS sequence"/>
</dbReference>
<dbReference type="EMBL" id="JAGEOJ010000035">
    <property type="protein sequence ID" value="MBO2455344.1"/>
    <property type="molecule type" value="Genomic_DNA"/>
</dbReference>
<dbReference type="RefSeq" id="WP_208263567.1">
    <property type="nucleotide sequence ID" value="NZ_JAGEOJ010000035.1"/>
</dbReference>
<sequence>MRLRTAVASIGIATIAVGSLTVPAQAANWIEIGGYKTKYACVDAGQQYVREGFNEYWCKDLGSGSNPRWELLIR</sequence>
<feature type="signal peptide" evidence="1">
    <location>
        <begin position="1"/>
        <end position="26"/>
    </location>
</feature>
<evidence type="ECO:0000256" key="1">
    <source>
        <dbReference type="SAM" id="SignalP"/>
    </source>
</evidence>
<proteinExistence type="predicted"/>